<evidence type="ECO:0000256" key="18">
    <source>
        <dbReference type="ARBA" id="ARBA00047478"/>
    </source>
</evidence>
<dbReference type="CDD" id="cd00609">
    <property type="entry name" value="AAT_like"/>
    <property type="match status" value="1"/>
</dbReference>
<dbReference type="GO" id="GO:0097053">
    <property type="term" value="P:L-kynurenine catabolic process"/>
    <property type="evidence" value="ECO:0007669"/>
    <property type="project" value="UniProtKB-UniPathway"/>
</dbReference>
<dbReference type="Pfam" id="PF00155">
    <property type="entry name" value="Aminotran_1_2"/>
    <property type="match status" value="2"/>
</dbReference>
<evidence type="ECO:0000256" key="1">
    <source>
        <dbReference type="ARBA" id="ARBA00001933"/>
    </source>
</evidence>
<evidence type="ECO:0000313" key="24">
    <source>
        <dbReference type="Proteomes" id="UP000694428"/>
    </source>
</evidence>
<dbReference type="InterPro" id="IPR015421">
    <property type="entry name" value="PyrdxlP-dep_Trfase_major"/>
</dbReference>
<dbReference type="Gene3D" id="3.40.640.10">
    <property type="entry name" value="Type I PLP-dependent aspartate aminotransferase-like (Major domain)"/>
    <property type="match status" value="2"/>
</dbReference>
<dbReference type="SUPFAM" id="SSF53383">
    <property type="entry name" value="PLP-dependent transferases"/>
    <property type="match status" value="1"/>
</dbReference>
<comment type="subunit">
    <text evidence="3">Homodimer.</text>
</comment>
<organism evidence="23 24">
    <name type="scientific">Pavo cristatus</name>
    <name type="common">Indian peafowl</name>
    <name type="synonym">Blue peafowl</name>
    <dbReference type="NCBI Taxonomy" id="9049"/>
    <lineage>
        <taxon>Eukaryota</taxon>
        <taxon>Metazoa</taxon>
        <taxon>Chordata</taxon>
        <taxon>Craniata</taxon>
        <taxon>Vertebrata</taxon>
        <taxon>Euteleostomi</taxon>
        <taxon>Archelosauria</taxon>
        <taxon>Archosauria</taxon>
        <taxon>Dinosauria</taxon>
        <taxon>Saurischia</taxon>
        <taxon>Theropoda</taxon>
        <taxon>Coelurosauria</taxon>
        <taxon>Aves</taxon>
        <taxon>Neognathae</taxon>
        <taxon>Galloanserae</taxon>
        <taxon>Galliformes</taxon>
        <taxon>Phasianidae</taxon>
        <taxon>Phasianinae</taxon>
        <taxon>Pavo</taxon>
    </lineage>
</organism>
<dbReference type="EC" id="4.4.1.13" evidence="4"/>
<dbReference type="InterPro" id="IPR015422">
    <property type="entry name" value="PyrdxlP-dep_Trfase_small"/>
</dbReference>
<evidence type="ECO:0000256" key="20">
    <source>
        <dbReference type="ARBA" id="ARBA00047888"/>
    </source>
</evidence>
<evidence type="ECO:0000256" key="14">
    <source>
        <dbReference type="ARBA" id="ARBA00030993"/>
    </source>
</evidence>
<comment type="catalytic activity">
    <reaction evidence="19">
        <text>L-kynurenine + glyoxylate = kynurenate + glycine + H2O</text>
        <dbReference type="Rhea" id="RHEA:65896"/>
        <dbReference type="ChEBI" id="CHEBI:15377"/>
        <dbReference type="ChEBI" id="CHEBI:36655"/>
        <dbReference type="ChEBI" id="CHEBI:57305"/>
        <dbReference type="ChEBI" id="CHEBI:57959"/>
        <dbReference type="ChEBI" id="CHEBI:58454"/>
        <dbReference type="EC" id="2.6.1.63"/>
    </reaction>
    <physiologicalReaction direction="left-to-right" evidence="19">
        <dbReference type="Rhea" id="RHEA:65897"/>
    </physiologicalReaction>
</comment>
<feature type="domain" description="Aminotransferase class I/classII large" evidence="22">
    <location>
        <begin position="120"/>
        <end position="313"/>
    </location>
</feature>
<evidence type="ECO:0000256" key="7">
    <source>
        <dbReference type="ARBA" id="ARBA00019100"/>
    </source>
</evidence>
<dbReference type="PANTHER" id="PTHR43807">
    <property type="entry name" value="FI04487P"/>
    <property type="match status" value="1"/>
</dbReference>
<evidence type="ECO:0000256" key="17">
    <source>
        <dbReference type="ARBA" id="ARBA00031600"/>
    </source>
</evidence>
<keyword evidence="9" id="KW-0808">Transferase</keyword>
<comment type="catalytic activity">
    <reaction evidence="21">
        <text>an S-substituted L-cysteine + H2O = a thiol + pyruvate + NH4(+)</text>
        <dbReference type="Rhea" id="RHEA:18121"/>
        <dbReference type="ChEBI" id="CHEBI:15361"/>
        <dbReference type="ChEBI" id="CHEBI:15377"/>
        <dbReference type="ChEBI" id="CHEBI:28938"/>
        <dbReference type="ChEBI" id="CHEBI:29256"/>
        <dbReference type="ChEBI" id="CHEBI:58717"/>
        <dbReference type="EC" id="4.4.1.13"/>
    </reaction>
    <physiologicalReaction direction="left-to-right" evidence="21">
        <dbReference type="Rhea" id="RHEA:18122"/>
    </physiologicalReaction>
</comment>
<evidence type="ECO:0000256" key="21">
    <source>
        <dbReference type="ARBA" id="ARBA00049325"/>
    </source>
</evidence>
<evidence type="ECO:0000256" key="2">
    <source>
        <dbReference type="ARBA" id="ARBA00007441"/>
    </source>
</evidence>
<dbReference type="UniPathway" id="UPA00334">
    <property type="reaction ID" value="UER00726"/>
</dbReference>
<keyword evidence="10" id="KW-0663">Pyridoxal phosphate</keyword>
<dbReference type="GO" id="GO:0047804">
    <property type="term" value="F:cysteine-S-conjugate beta-lyase activity"/>
    <property type="evidence" value="ECO:0007669"/>
    <property type="project" value="UniProtKB-EC"/>
</dbReference>
<evidence type="ECO:0000259" key="22">
    <source>
        <dbReference type="Pfam" id="PF00155"/>
    </source>
</evidence>
<dbReference type="EC" id="2.6.1.63" evidence="6"/>
<dbReference type="Proteomes" id="UP000694428">
    <property type="component" value="Unplaced"/>
</dbReference>
<dbReference type="InterPro" id="IPR051326">
    <property type="entry name" value="Kynurenine-oxoglutarate_AT"/>
</dbReference>
<dbReference type="AlphaFoldDB" id="A0A8C9FY77"/>
<dbReference type="Gene3D" id="3.90.1150.10">
    <property type="entry name" value="Aspartate Aminotransferase, domain 1"/>
    <property type="match status" value="1"/>
</dbReference>
<keyword evidence="24" id="KW-1185">Reference proteome</keyword>
<comment type="catalytic activity">
    <reaction evidence="18">
        <text>L-kynurenine + 2-oxoglutarate = kynurenate + L-glutamate + H2O</text>
        <dbReference type="Rhea" id="RHEA:65560"/>
        <dbReference type="ChEBI" id="CHEBI:15377"/>
        <dbReference type="ChEBI" id="CHEBI:16810"/>
        <dbReference type="ChEBI" id="CHEBI:29985"/>
        <dbReference type="ChEBI" id="CHEBI:57959"/>
        <dbReference type="ChEBI" id="CHEBI:58454"/>
        <dbReference type="EC" id="2.6.1.7"/>
    </reaction>
    <physiologicalReaction direction="left-to-right" evidence="18">
        <dbReference type="Rhea" id="RHEA:65561"/>
    </physiologicalReaction>
</comment>
<evidence type="ECO:0000256" key="9">
    <source>
        <dbReference type="ARBA" id="ARBA00022679"/>
    </source>
</evidence>
<sequence length="351" mass="39507">MYFFCLRVEFTKVAADPSIVNLGQGLPDICPPSYVKEELAKAAAVDRLNQYTRGFGHPSLVKALSQVYERVCGRKIDPLTDILVTVGGYGSLFSTIQALIEEGDEVTIGLEFKNGGNPASSADWVLDPAELASKFNSKTKAIILNTPHNPIGKVFTREELQVIADLCIKHDTLCISDEVYEWLVYKGNKHIKIATLPGMWERTITIGSAGKTYSVTGWKLGWSIGPQNLIKHLQVVHQNTLYTCPTPLQEALAQALWVDYKRMDDPDCYFYSLPRELESKRDRMAQLLQEVGLRPVVPEGGYFMIVDVSTLNVDLSDVDENQPYDYKFVRWMISSKVRCPSYTLVSEMLFY</sequence>
<reference evidence="23" key="2">
    <citation type="submission" date="2025-09" db="UniProtKB">
        <authorList>
            <consortium name="Ensembl"/>
        </authorList>
    </citation>
    <scope>IDENTIFICATION</scope>
</reference>
<comment type="similarity">
    <text evidence="2">Belongs to the class-I pyridoxal-phosphate-dependent aminotransferase family.</text>
</comment>
<comment type="cofactor">
    <cofactor evidence="1">
        <name>pyridoxal 5'-phosphate</name>
        <dbReference type="ChEBI" id="CHEBI:597326"/>
    </cofactor>
</comment>
<evidence type="ECO:0000256" key="12">
    <source>
        <dbReference type="ARBA" id="ARBA00024016"/>
    </source>
</evidence>
<dbReference type="GO" id="GO:0047315">
    <property type="term" value="F:kynurenine-glyoxylate transaminase activity"/>
    <property type="evidence" value="ECO:0007669"/>
    <property type="project" value="UniProtKB-EC"/>
</dbReference>
<dbReference type="PANTHER" id="PTHR43807:SF6">
    <property type="entry name" value="KYNURENINE--OXOGLUTARATE TRANSAMINASE 3"/>
    <property type="match status" value="1"/>
</dbReference>
<dbReference type="GO" id="GO:0005739">
    <property type="term" value="C:mitochondrion"/>
    <property type="evidence" value="ECO:0007669"/>
    <property type="project" value="TreeGrafter"/>
</dbReference>
<evidence type="ECO:0000313" key="23">
    <source>
        <dbReference type="Ensembl" id="ENSPSTP00000019635.1"/>
    </source>
</evidence>
<evidence type="ECO:0000256" key="6">
    <source>
        <dbReference type="ARBA" id="ARBA00013010"/>
    </source>
</evidence>
<evidence type="ECO:0000256" key="19">
    <source>
        <dbReference type="ARBA" id="ARBA00047677"/>
    </source>
</evidence>
<dbReference type="InterPro" id="IPR004839">
    <property type="entry name" value="Aminotransferase_I/II_large"/>
</dbReference>
<dbReference type="FunFam" id="3.40.640.10:FF:000024">
    <property type="entry name" value="Kynurenine--oxoglutarate transaminase 3"/>
    <property type="match status" value="1"/>
</dbReference>
<proteinExistence type="inferred from homology"/>
<evidence type="ECO:0000256" key="16">
    <source>
        <dbReference type="ARBA" id="ARBA00031371"/>
    </source>
</evidence>
<evidence type="ECO:0000256" key="3">
    <source>
        <dbReference type="ARBA" id="ARBA00011738"/>
    </source>
</evidence>
<feature type="domain" description="Aminotransferase class I/classII large" evidence="22">
    <location>
        <begin position="19"/>
        <end position="108"/>
    </location>
</feature>
<evidence type="ECO:0000256" key="10">
    <source>
        <dbReference type="ARBA" id="ARBA00022898"/>
    </source>
</evidence>
<evidence type="ECO:0000256" key="8">
    <source>
        <dbReference type="ARBA" id="ARBA00022576"/>
    </source>
</evidence>
<accession>A0A8C9FY77</accession>
<protein>
    <recommendedName>
        <fullName evidence="7">Kynurenine--oxoglutarate transaminase 3</fullName>
        <ecNumber evidence="6">2.6.1.63</ecNumber>
        <ecNumber evidence="5">2.6.1.7</ecNumber>
        <ecNumber evidence="4">4.4.1.13</ecNumber>
    </recommendedName>
    <alternativeName>
        <fullName evidence="17">Cysteine-S-conjugate beta-lyase 2</fullName>
    </alternativeName>
    <alternativeName>
        <fullName evidence="13">Kynurenine aminotransferase 3</fullName>
    </alternativeName>
    <alternativeName>
        <fullName evidence="14">Kynurenine aminotransferase III</fullName>
    </alternativeName>
    <alternativeName>
        <fullName evidence="15">Kynurenine--glyoxylate transaminase</fullName>
    </alternativeName>
    <alternativeName>
        <fullName evidence="16">Kynurenine--oxoglutarate transaminase III</fullName>
    </alternativeName>
</protein>
<evidence type="ECO:0000256" key="4">
    <source>
        <dbReference type="ARBA" id="ARBA00012224"/>
    </source>
</evidence>
<dbReference type="EC" id="2.6.1.7" evidence="5"/>
<evidence type="ECO:0000256" key="15">
    <source>
        <dbReference type="ARBA" id="ARBA00031198"/>
    </source>
</evidence>
<keyword evidence="8" id="KW-0032">Aminotransferase</keyword>
<evidence type="ECO:0000256" key="13">
    <source>
        <dbReference type="ARBA" id="ARBA00029778"/>
    </source>
</evidence>
<comment type="catalytic activity">
    <reaction evidence="20">
        <text>3-hydroxy-L-kynurenine + glyoxylate = xanthurenate + glycine + H2O</text>
        <dbReference type="Rhea" id="RHEA:65900"/>
        <dbReference type="ChEBI" id="CHEBI:15377"/>
        <dbReference type="ChEBI" id="CHEBI:36655"/>
        <dbReference type="ChEBI" id="CHEBI:57305"/>
        <dbReference type="ChEBI" id="CHEBI:58125"/>
        <dbReference type="ChEBI" id="CHEBI:71201"/>
        <dbReference type="EC" id="2.6.1.63"/>
    </reaction>
    <physiologicalReaction direction="left-to-right" evidence="20">
        <dbReference type="Rhea" id="RHEA:65901"/>
    </physiologicalReaction>
</comment>
<dbReference type="GO" id="GO:0016212">
    <property type="term" value="F:kynurenine-oxoglutarate transaminase activity"/>
    <property type="evidence" value="ECO:0007669"/>
    <property type="project" value="UniProtKB-EC"/>
</dbReference>
<evidence type="ECO:0000256" key="5">
    <source>
        <dbReference type="ARBA" id="ARBA00012751"/>
    </source>
</evidence>
<reference evidence="23" key="1">
    <citation type="submission" date="2025-08" db="UniProtKB">
        <authorList>
            <consortium name="Ensembl"/>
        </authorList>
    </citation>
    <scope>IDENTIFICATION</scope>
</reference>
<name>A0A8C9FY77_PAVCR</name>
<keyword evidence="11" id="KW-0456">Lyase</keyword>
<dbReference type="GO" id="GO:0030170">
    <property type="term" value="F:pyridoxal phosphate binding"/>
    <property type="evidence" value="ECO:0007669"/>
    <property type="project" value="InterPro"/>
</dbReference>
<dbReference type="Ensembl" id="ENSPSTT00000020582.1">
    <property type="protein sequence ID" value="ENSPSTP00000019635.1"/>
    <property type="gene ID" value="ENSPSTG00000013543.1"/>
</dbReference>
<evidence type="ECO:0000256" key="11">
    <source>
        <dbReference type="ARBA" id="ARBA00023239"/>
    </source>
</evidence>
<comment type="pathway">
    <text evidence="12">Amino-acid degradation; L-kynurenine degradation; kynurenate from L-kynurenine: step 1/2.</text>
</comment>
<dbReference type="InterPro" id="IPR015424">
    <property type="entry name" value="PyrdxlP-dep_Trfase"/>
</dbReference>